<evidence type="ECO:0000256" key="3">
    <source>
        <dbReference type="ARBA" id="ARBA00010617"/>
    </source>
</evidence>
<dbReference type="Proteomes" id="UP000694545">
    <property type="component" value="Unplaced"/>
</dbReference>
<dbReference type="PANTHER" id="PTHR24306:SF0">
    <property type="entry name" value="7-ALPHA-HYDROXYCHOLEST-4-EN-3-ONE 12-ALPHA-HYDROXYLASE"/>
    <property type="match status" value="1"/>
</dbReference>
<dbReference type="GO" id="GO:0008397">
    <property type="term" value="F:sterol 12-alpha-hydroxylase activity"/>
    <property type="evidence" value="ECO:0007669"/>
    <property type="project" value="TreeGrafter"/>
</dbReference>
<dbReference type="AlphaFoldDB" id="A0A8D2LFM5"/>
<evidence type="ECO:0000313" key="17">
    <source>
        <dbReference type="Ensembl" id="ENSVKKP00000021614.1"/>
    </source>
</evidence>
<evidence type="ECO:0000256" key="1">
    <source>
        <dbReference type="ARBA" id="ARBA00001971"/>
    </source>
</evidence>
<dbReference type="Gene3D" id="1.10.630.10">
    <property type="entry name" value="Cytochrome P450"/>
    <property type="match status" value="1"/>
</dbReference>
<evidence type="ECO:0000256" key="10">
    <source>
        <dbReference type="ARBA" id="ARBA00023004"/>
    </source>
</evidence>
<keyword evidence="12 13" id="KW-0472">Membrane</keyword>
<dbReference type="PRINTS" id="PR00465">
    <property type="entry name" value="EP450IV"/>
</dbReference>
<proteinExistence type="inferred from homology"/>
<evidence type="ECO:0000256" key="8">
    <source>
        <dbReference type="ARBA" id="ARBA00022824"/>
    </source>
</evidence>
<dbReference type="Ensembl" id="ENSVKKT00000022156.1">
    <property type="protein sequence ID" value="ENSVKKP00000021614.1"/>
    <property type="gene ID" value="ENSVKKG00000014447.1"/>
</dbReference>
<dbReference type="InterPro" id="IPR024204">
    <property type="entry name" value="Cyt_P450_CYP7A1-type"/>
</dbReference>
<comment type="similarity">
    <text evidence="3 13">Belongs to the cytochrome P450 family.</text>
</comment>
<dbReference type="GO" id="GO:0005789">
    <property type="term" value="C:endoplasmic reticulum membrane"/>
    <property type="evidence" value="ECO:0007669"/>
    <property type="project" value="UniProtKB-SubCell"/>
</dbReference>
<feature type="transmembrane region" description="Helical" evidence="16">
    <location>
        <begin position="6"/>
        <end position="25"/>
    </location>
</feature>
<evidence type="ECO:0000256" key="13">
    <source>
        <dbReference type="PIRNR" id="PIRNR000047"/>
    </source>
</evidence>
<keyword evidence="5 13" id="KW-0349">Heme</keyword>
<evidence type="ECO:0000256" key="16">
    <source>
        <dbReference type="SAM" id="Phobius"/>
    </source>
</evidence>
<dbReference type="GO" id="GO:0006629">
    <property type="term" value="P:lipid metabolic process"/>
    <property type="evidence" value="ECO:0007669"/>
    <property type="project" value="UniProtKB-KW"/>
</dbReference>
<dbReference type="GO" id="GO:0020037">
    <property type="term" value="F:heme binding"/>
    <property type="evidence" value="ECO:0007669"/>
    <property type="project" value="InterPro"/>
</dbReference>
<evidence type="ECO:0000256" key="2">
    <source>
        <dbReference type="ARBA" id="ARBA00004389"/>
    </source>
</evidence>
<evidence type="ECO:0000256" key="6">
    <source>
        <dbReference type="ARBA" id="ARBA00022692"/>
    </source>
</evidence>
<dbReference type="InterPro" id="IPR001128">
    <property type="entry name" value="Cyt_P450"/>
</dbReference>
<comment type="cofactor">
    <cofactor evidence="1 13 14">
        <name>heme</name>
        <dbReference type="ChEBI" id="CHEBI:30413"/>
    </cofactor>
</comment>
<evidence type="ECO:0000313" key="18">
    <source>
        <dbReference type="Proteomes" id="UP000694545"/>
    </source>
</evidence>
<evidence type="ECO:0000256" key="14">
    <source>
        <dbReference type="PIRSR" id="PIRSR000047-1"/>
    </source>
</evidence>
<feature type="binding site" evidence="15">
    <location>
        <position position="393"/>
    </location>
    <ligand>
        <name>substrate</name>
    </ligand>
</feature>
<feature type="binding site" evidence="15">
    <location>
        <position position="109"/>
    </location>
    <ligand>
        <name>substrate</name>
    </ligand>
</feature>
<evidence type="ECO:0000256" key="5">
    <source>
        <dbReference type="ARBA" id="ARBA00022617"/>
    </source>
</evidence>
<dbReference type="PIRSF" id="PIRSF000047">
    <property type="entry name" value="Cytochrome_CYPVIIA1"/>
    <property type="match status" value="1"/>
</dbReference>
<organism evidence="17 18">
    <name type="scientific">Varanus komodoensis</name>
    <name type="common">Komodo dragon</name>
    <dbReference type="NCBI Taxonomy" id="61221"/>
    <lineage>
        <taxon>Eukaryota</taxon>
        <taxon>Metazoa</taxon>
        <taxon>Chordata</taxon>
        <taxon>Craniata</taxon>
        <taxon>Vertebrata</taxon>
        <taxon>Euteleostomi</taxon>
        <taxon>Lepidosauria</taxon>
        <taxon>Squamata</taxon>
        <taxon>Bifurcata</taxon>
        <taxon>Unidentata</taxon>
        <taxon>Episquamata</taxon>
        <taxon>Toxicofera</taxon>
        <taxon>Anguimorpha</taxon>
        <taxon>Paleoanguimorpha</taxon>
        <taxon>Varanoidea</taxon>
        <taxon>Varanidae</taxon>
        <taxon>Varanus</taxon>
    </lineage>
</organism>
<evidence type="ECO:0000256" key="7">
    <source>
        <dbReference type="ARBA" id="ARBA00022723"/>
    </source>
</evidence>
<keyword evidence="4" id="KW-0444">Lipid biosynthesis</keyword>
<evidence type="ECO:0000256" key="9">
    <source>
        <dbReference type="ARBA" id="ARBA00022989"/>
    </source>
</evidence>
<dbReference type="InterPro" id="IPR002403">
    <property type="entry name" value="Cyt_P450_E_grp-IV"/>
</dbReference>
<keyword evidence="18" id="KW-1185">Reference proteome</keyword>
<evidence type="ECO:0000256" key="12">
    <source>
        <dbReference type="ARBA" id="ARBA00023136"/>
    </source>
</evidence>
<dbReference type="PANTHER" id="PTHR24306">
    <property type="match status" value="1"/>
</dbReference>
<comment type="subcellular location">
    <subcellularLocation>
        <location evidence="2">Endoplasmic reticulum membrane</location>
        <topology evidence="2">Single-pass membrane protein</topology>
    </subcellularLocation>
</comment>
<feature type="binding site" description="axial binding residue" evidence="14">
    <location>
        <position position="451"/>
    </location>
    <ligand>
        <name>heme</name>
        <dbReference type="ChEBI" id="CHEBI:30413"/>
    </ligand>
    <ligandPart>
        <name>Fe</name>
        <dbReference type="ChEBI" id="CHEBI:18248"/>
    </ligandPart>
</feature>
<dbReference type="SUPFAM" id="SSF48264">
    <property type="entry name" value="Cytochrome P450"/>
    <property type="match status" value="1"/>
</dbReference>
<evidence type="ECO:0000256" key="11">
    <source>
        <dbReference type="ARBA" id="ARBA00023098"/>
    </source>
</evidence>
<dbReference type="OMA" id="WGFGTTQ"/>
<keyword evidence="7 13" id="KW-0479">Metal-binding</keyword>
<keyword evidence="9 16" id="KW-1133">Transmembrane helix</keyword>
<sequence length="488" mass="56288">MAFWGIVLGTLLAISVGALYLFGAFRRRRPKEPPLDKGHIPWLGHGLHFRRDNANFLQKMQEKHGDIFTTLIAGQYFTFLMDPLSFGAVVKEARAKLDFISFAKELILKVFHFRPNEDTHKLMQAASTKHLKGNGLEEMTQAMMKGLQRVMLHSLGSAEEQKPWEHDGLFHFCYNMVFRAGYLALFGNEPIQSGKEKETAKQYDLAHSEEVFVEFRKYDQLFPRLAYSMLTYTEKQEVKTLWQFFWNLLSVKHIYQKENISGWVHDQQEGLAEGGMPEYMRDRFMFLLLWAAQGNTGPASFWLFMHLLKNPQAMQEVKREVDRVVKESDQEVKPGGPVLSVTKEMLSKCSVLDSAVEETLRMSAAPLLIRAVMEDMDFLMQDGRVYVLRKGDKIGIFPYLSLHMDPEIHPEPQVFKHDRFLSLDGTRKEFYKNGKKVKYPTMPWGAGISMCPGRCFSRWLFLYMSPNLGTVGAWLMHSLCVRMVPLGT</sequence>
<keyword evidence="6 16" id="KW-0812">Transmembrane</keyword>
<reference evidence="17" key="1">
    <citation type="submission" date="2025-08" db="UniProtKB">
        <authorList>
            <consortium name="Ensembl"/>
        </authorList>
    </citation>
    <scope>IDENTIFICATION</scope>
</reference>
<dbReference type="Pfam" id="PF00067">
    <property type="entry name" value="p450"/>
    <property type="match status" value="1"/>
</dbReference>
<evidence type="ECO:0000256" key="4">
    <source>
        <dbReference type="ARBA" id="ARBA00022516"/>
    </source>
</evidence>
<accession>A0A8D2LFM5</accession>
<keyword evidence="11" id="KW-0443">Lipid metabolism</keyword>
<keyword evidence="10 13" id="KW-0408">Iron</keyword>
<evidence type="ECO:0000256" key="15">
    <source>
        <dbReference type="PIRSR" id="PIRSR000047-2"/>
    </source>
</evidence>
<name>A0A8D2LFM5_VARKO</name>
<feature type="binding site" evidence="15">
    <location>
        <position position="295"/>
    </location>
    <ligand>
        <name>substrate</name>
    </ligand>
</feature>
<dbReference type="GO" id="GO:0005506">
    <property type="term" value="F:iron ion binding"/>
    <property type="evidence" value="ECO:0007669"/>
    <property type="project" value="InterPro"/>
</dbReference>
<protein>
    <submittedName>
        <fullName evidence="17">Cytochrome P450 family 8 subfamily B member 1</fullName>
    </submittedName>
</protein>
<keyword evidence="8 13" id="KW-0256">Endoplasmic reticulum</keyword>
<dbReference type="FunFam" id="1.10.630.10:FF:000025">
    <property type="entry name" value="Prostaglandin I2 (prostacyclin) synthase"/>
    <property type="match status" value="1"/>
</dbReference>
<dbReference type="InterPro" id="IPR036396">
    <property type="entry name" value="Cyt_P450_sf"/>
</dbReference>
<reference evidence="17" key="2">
    <citation type="submission" date="2025-09" db="UniProtKB">
        <authorList>
            <consortium name="Ensembl"/>
        </authorList>
    </citation>
    <scope>IDENTIFICATION</scope>
</reference>